<dbReference type="InterPro" id="IPR019999">
    <property type="entry name" value="Anth_synth_I-like"/>
</dbReference>
<dbReference type="InterPro" id="IPR005801">
    <property type="entry name" value="ADC_synthase"/>
</dbReference>
<dbReference type="Pfam" id="PF04715">
    <property type="entry name" value="Anth_synt_I_N"/>
    <property type="match status" value="1"/>
</dbReference>
<protein>
    <recommendedName>
        <fullName evidence="3">Anthranilate synthase component 1</fullName>
    </recommendedName>
</protein>
<dbReference type="EMBL" id="CAFAAB010000002">
    <property type="protein sequence ID" value="CAB4773248.1"/>
    <property type="molecule type" value="Genomic_DNA"/>
</dbReference>
<dbReference type="Pfam" id="PF00425">
    <property type="entry name" value="Chorismate_bind"/>
    <property type="match status" value="1"/>
</dbReference>
<comment type="function">
    <text evidence="7">Part of a heterotetrameric complex that catalyzes the two-step biosynthesis of anthranilate, an intermediate in the biosynthesis of L-tryptophan. In the first step, the glutamine-binding beta subunit (TrpG) of anthranilate synthase (AS) provides the glutamine amidotransferase activity which generates ammonia as a substrate that, along with chorismate, is used in the second step, catalyzed by the large alpha subunit of AS (TrpE) to produce anthranilate. In the absence of TrpG, TrpE can synthesize anthranilate directly from chorismate and high concentrations of ammonia.</text>
</comment>
<accession>A0A6J6VR29</accession>
<dbReference type="PANTHER" id="PTHR11236">
    <property type="entry name" value="AMINOBENZOATE/ANTHRANILATE SYNTHASE"/>
    <property type="match status" value="1"/>
</dbReference>
<dbReference type="PRINTS" id="PR00095">
    <property type="entry name" value="ANTSNTHASEI"/>
</dbReference>
<keyword evidence="5" id="KW-0460">Magnesium</keyword>
<evidence type="ECO:0000256" key="4">
    <source>
        <dbReference type="ARBA" id="ARBA00022723"/>
    </source>
</evidence>
<dbReference type="GO" id="GO:0004049">
    <property type="term" value="F:anthranilate synthase activity"/>
    <property type="evidence" value="ECO:0007669"/>
    <property type="project" value="UniProtKB-EC"/>
</dbReference>
<comment type="catalytic activity">
    <reaction evidence="8">
        <text>chorismate + L-glutamine = anthranilate + pyruvate + L-glutamate + H(+)</text>
        <dbReference type="Rhea" id="RHEA:21732"/>
        <dbReference type="ChEBI" id="CHEBI:15361"/>
        <dbReference type="ChEBI" id="CHEBI:15378"/>
        <dbReference type="ChEBI" id="CHEBI:16567"/>
        <dbReference type="ChEBI" id="CHEBI:29748"/>
        <dbReference type="ChEBI" id="CHEBI:29985"/>
        <dbReference type="ChEBI" id="CHEBI:58359"/>
        <dbReference type="EC" id="4.1.3.27"/>
    </reaction>
</comment>
<evidence type="ECO:0000259" key="10">
    <source>
        <dbReference type="Pfam" id="PF04715"/>
    </source>
</evidence>
<keyword evidence="4" id="KW-0479">Metal-binding</keyword>
<dbReference type="GO" id="GO:0046872">
    <property type="term" value="F:metal ion binding"/>
    <property type="evidence" value="ECO:0007669"/>
    <property type="project" value="UniProtKB-KW"/>
</dbReference>
<dbReference type="GO" id="GO:0000162">
    <property type="term" value="P:L-tryptophan biosynthetic process"/>
    <property type="evidence" value="ECO:0007669"/>
    <property type="project" value="TreeGrafter"/>
</dbReference>
<organism evidence="11">
    <name type="scientific">freshwater metagenome</name>
    <dbReference type="NCBI Taxonomy" id="449393"/>
    <lineage>
        <taxon>unclassified sequences</taxon>
        <taxon>metagenomes</taxon>
        <taxon>ecological metagenomes</taxon>
    </lineage>
</organism>
<reference evidence="11" key="1">
    <citation type="submission" date="2020-05" db="EMBL/GenBank/DDBJ databases">
        <authorList>
            <person name="Chiriac C."/>
            <person name="Salcher M."/>
            <person name="Ghai R."/>
            <person name="Kavagutti S V."/>
        </authorList>
    </citation>
    <scope>NUCLEOTIDE SEQUENCE</scope>
</reference>
<dbReference type="InterPro" id="IPR006805">
    <property type="entry name" value="Anth_synth_I_N"/>
</dbReference>
<sequence>MIPEVRPLLEPLASKFNSERLSHDIVPIAIEIHSDSLTPVSTFERFADVPEKFLLESVEEGQRFGRFSFVGLRAIGVAYQDESDMASRGLLSGDVTEDPFQKSSDYLKSHSVATTLGVATAHIPFVSGIVGVFGWDSVRAVENLPRRKIDGPAHPDALLMAVGEMLVFDHWRQTITIIINADSRQSTEFETFILRFEEILKTLSEPTEQYLRLHRDRSALPIASHTRTVSSESFQNMVREAKEQIAAGEVFQIVLSQRFDMGVIHDPFEVYRVLRQVNPSSYLYFVQSQGVVGEPLTIVGSSPEALVHVRNGRVTTRPIAGSRPRGSNDIENAQRAASLQEDPKEIAEHVMLVDLGRNDIGRVSKYGTVRVDELMTVETYSHIMHLTSEVSGELRDDIDPVDVLRATFPAGTLSGAPKVRAMELITEMEPQQRGLYGGAVGYFDSRGNFDAAILIRTLVIGADGQGSVQTGAGIVWDSDPQAEDEECLAKAEAILRAVGGAQG</sequence>
<name>A0A6J6VR29_9ZZZZ</name>
<evidence type="ECO:0000256" key="7">
    <source>
        <dbReference type="ARBA" id="ARBA00025634"/>
    </source>
</evidence>
<evidence type="ECO:0000313" key="11">
    <source>
        <dbReference type="EMBL" id="CAB4773248.1"/>
    </source>
</evidence>
<evidence type="ECO:0000256" key="1">
    <source>
        <dbReference type="ARBA" id="ARBA00001946"/>
    </source>
</evidence>
<feature type="domain" description="Anthranilate synthase component I N-terminal" evidence="10">
    <location>
        <begin position="35"/>
        <end position="177"/>
    </location>
</feature>
<dbReference type="InterPro" id="IPR015890">
    <property type="entry name" value="Chorismate_C"/>
</dbReference>
<comment type="subunit">
    <text evidence="2">Heterotetramer consisting of two non-identical subunits: a beta subunit (TrpG) and a large alpha subunit (TrpE).</text>
</comment>
<keyword evidence="6" id="KW-0456">Lyase</keyword>
<evidence type="ECO:0000256" key="6">
    <source>
        <dbReference type="ARBA" id="ARBA00023239"/>
    </source>
</evidence>
<evidence type="ECO:0000256" key="8">
    <source>
        <dbReference type="ARBA" id="ARBA00047683"/>
    </source>
</evidence>
<evidence type="ECO:0000256" key="2">
    <source>
        <dbReference type="ARBA" id="ARBA00011575"/>
    </source>
</evidence>
<gene>
    <name evidence="11" type="ORF">UFOPK2958_00040</name>
</gene>
<evidence type="ECO:0000259" key="9">
    <source>
        <dbReference type="Pfam" id="PF00425"/>
    </source>
</evidence>
<evidence type="ECO:0000256" key="3">
    <source>
        <dbReference type="ARBA" id="ARBA00020653"/>
    </source>
</evidence>
<dbReference type="SUPFAM" id="SSF56322">
    <property type="entry name" value="ADC synthase"/>
    <property type="match status" value="1"/>
</dbReference>
<evidence type="ECO:0000256" key="5">
    <source>
        <dbReference type="ARBA" id="ARBA00022842"/>
    </source>
</evidence>
<dbReference type="AlphaFoldDB" id="A0A6J6VR29"/>
<feature type="domain" description="Chorismate-utilising enzyme C-terminal" evidence="9">
    <location>
        <begin position="231"/>
        <end position="490"/>
    </location>
</feature>
<dbReference type="Gene3D" id="3.60.120.10">
    <property type="entry name" value="Anthranilate synthase"/>
    <property type="match status" value="1"/>
</dbReference>
<dbReference type="PANTHER" id="PTHR11236:SF48">
    <property type="entry name" value="ISOCHORISMATE SYNTHASE MENF"/>
    <property type="match status" value="1"/>
</dbReference>
<comment type="cofactor">
    <cofactor evidence="1">
        <name>Mg(2+)</name>
        <dbReference type="ChEBI" id="CHEBI:18420"/>
    </cofactor>
</comment>
<proteinExistence type="predicted"/>